<evidence type="ECO:0000256" key="1">
    <source>
        <dbReference type="SAM" id="MobiDB-lite"/>
    </source>
</evidence>
<feature type="region of interest" description="Disordered" evidence="1">
    <location>
        <begin position="1"/>
        <end position="25"/>
    </location>
</feature>
<sequence>MRIRLSGKETKYKKQKGEETPEYDDKHNSCPVGLFSLLTMKLPCYKQFDEEEQKKKIRTLGEVLGFTSYITRYSWSLDKLFCRTGGTHPPSS</sequence>
<evidence type="ECO:0000313" key="3">
    <source>
        <dbReference type="Proteomes" id="UP001224775"/>
    </source>
</evidence>
<dbReference type="AlphaFoldDB" id="A0AAD8YE51"/>
<accession>A0AAD8YE51</accession>
<reference evidence="2" key="1">
    <citation type="submission" date="2023-06" db="EMBL/GenBank/DDBJ databases">
        <title>Survivors Of The Sea: Transcriptome response of Skeletonema marinoi to long-term dormancy.</title>
        <authorList>
            <person name="Pinder M.I.M."/>
            <person name="Kourtchenko O."/>
            <person name="Robertson E.K."/>
            <person name="Larsson T."/>
            <person name="Maumus F."/>
            <person name="Osuna-Cruz C.M."/>
            <person name="Vancaester E."/>
            <person name="Stenow R."/>
            <person name="Vandepoele K."/>
            <person name="Ploug H."/>
            <person name="Bruchert V."/>
            <person name="Godhe A."/>
            <person name="Topel M."/>
        </authorList>
    </citation>
    <scope>NUCLEOTIDE SEQUENCE</scope>
    <source>
        <strain evidence="2">R05AC</strain>
    </source>
</reference>
<protein>
    <submittedName>
        <fullName evidence="2">Uncharacterized protein</fullName>
    </submittedName>
</protein>
<evidence type="ECO:0000313" key="2">
    <source>
        <dbReference type="EMBL" id="KAK1743899.1"/>
    </source>
</evidence>
<keyword evidence="3" id="KW-1185">Reference proteome</keyword>
<gene>
    <name evidence="2" type="ORF">QTG54_005496</name>
</gene>
<name>A0AAD8YE51_9STRA</name>
<comment type="caution">
    <text evidence="2">The sequence shown here is derived from an EMBL/GenBank/DDBJ whole genome shotgun (WGS) entry which is preliminary data.</text>
</comment>
<dbReference type="EMBL" id="JATAAI010000008">
    <property type="protein sequence ID" value="KAK1743899.1"/>
    <property type="molecule type" value="Genomic_DNA"/>
</dbReference>
<organism evidence="2 3">
    <name type="scientific">Skeletonema marinoi</name>
    <dbReference type="NCBI Taxonomy" id="267567"/>
    <lineage>
        <taxon>Eukaryota</taxon>
        <taxon>Sar</taxon>
        <taxon>Stramenopiles</taxon>
        <taxon>Ochrophyta</taxon>
        <taxon>Bacillariophyta</taxon>
        <taxon>Coscinodiscophyceae</taxon>
        <taxon>Thalassiosirophycidae</taxon>
        <taxon>Thalassiosirales</taxon>
        <taxon>Skeletonemataceae</taxon>
        <taxon>Skeletonema</taxon>
        <taxon>Skeletonema marinoi-dohrnii complex</taxon>
    </lineage>
</organism>
<dbReference type="Proteomes" id="UP001224775">
    <property type="component" value="Unassembled WGS sequence"/>
</dbReference>
<proteinExistence type="predicted"/>